<gene>
    <name evidence="1" type="ORF">GGQ72_003287</name>
</gene>
<name>A0A7W6PR01_9HYPH</name>
<organism evidence="1 2">
    <name type="scientific">Rhizobium rhizoryzae</name>
    <dbReference type="NCBI Taxonomy" id="451876"/>
    <lineage>
        <taxon>Bacteria</taxon>
        <taxon>Pseudomonadati</taxon>
        <taxon>Pseudomonadota</taxon>
        <taxon>Alphaproteobacteria</taxon>
        <taxon>Hyphomicrobiales</taxon>
        <taxon>Rhizobiaceae</taxon>
        <taxon>Rhizobium/Agrobacterium group</taxon>
        <taxon>Rhizobium</taxon>
    </lineage>
</organism>
<evidence type="ECO:0000313" key="2">
    <source>
        <dbReference type="Proteomes" id="UP000519897"/>
    </source>
</evidence>
<dbReference type="EMBL" id="JACIEC010000004">
    <property type="protein sequence ID" value="MBB4144730.1"/>
    <property type="molecule type" value="Genomic_DNA"/>
</dbReference>
<reference evidence="1 2" key="1">
    <citation type="submission" date="2020-08" db="EMBL/GenBank/DDBJ databases">
        <title>Genomic Encyclopedia of Type Strains, Phase IV (KMG-IV): sequencing the most valuable type-strain genomes for metagenomic binning, comparative biology and taxonomic classification.</title>
        <authorList>
            <person name="Goeker M."/>
        </authorList>
    </citation>
    <scope>NUCLEOTIDE SEQUENCE [LARGE SCALE GENOMIC DNA]</scope>
    <source>
        <strain evidence="1 2">DSM 29514</strain>
    </source>
</reference>
<evidence type="ECO:0000313" key="1">
    <source>
        <dbReference type="EMBL" id="MBB4144730.1"/>
    </source>
</evidence>
<dbReference type="RefSeq" id="WP_062556158.1">
    <property type="nucleotide sequence ID" value="NZ_CP049250.1"/>
</dbReference>
<proteinExistence type="predicted"/>
<dbReference type="AlphaFoldDB" id="A0A7W6PR01"/>
<sequence length="62" mass="7224">MFILLREDQKKIVSIAIDGLEHFLEIIYKLRNHASGRRDFHFAPDLKIFLLVRTAEMVVPAS</sequence>
<dbReference type="Proteomes" id="UP000519897">
    <property type="component" value="Unassembled WGS sequence"/>
</dbReference>
<protein>
    <submittedName>
        <fullName evidence="1">Uncharacterized protein</fullName>
    </submittedName>
</protein>
<keyword evidence="2" id="KW-1185">Reference proteome</keyword>
<comment type="caution">
    <text evidence="1">The sequence shown here is derived from an EMBL/GenBank/DDBJ whole genome shotgun (WGS) entry which is preliminary data.</text>
</comment>
<accession>A0A7W6PR01</accession>